<accession>A0A679H809</accession>
<sequence>MAMAKQRESNIELLRLVVMAFIVLHHFIFHGLGQYRFLSFGETPLLSSSQIDYALVVDSFLIAAVDVFILISGYFSIKFKASGFVELFSVVSFFCNDSLL</sequence>
<evidence type="ECO:0000313" key="2">
    <source>
        <dbReference type="EMBL" id="BCA50524.1"/>
    </source>
</evidence>
<reference evidence="2 3" key="1">
    <citation type="submission" date="2020-02" db="EMBL/GenBank/DDBJ databases">
        <title>Whole-genome sequencing and comparative analysis of the genomes of Bacteroides thetaiotaomicron and Escherichia coli isolated from a healthy resident in Vietnam.</title>
        <authorList>
            <person name="Mohsin M."/>
            <person name="Tanaka K."/>
            <person name="Kawahara R."/>
            <person name="Kondo S."/>
            <person name="Noguchi H."/>
            <person name="Motooka D."/>
            <person name="Nakamura S."/>
            <person name="Khong D.T."/>
            <person name="Nguyen T.N."/>
            <person name="Tran H.T."/>
            <person name="Yamamoto Y."/>
        </authorList>
    </citation>
    <scope>NUCLEOTIDE SEQUENCE [LARGE SCALE GENOMIC DNA]</scope>
    <source>
        <strain evidence="2 3">F9-2</strain>
    </source>
</reference>
<dbReference type="EMBL" id="AP022660">
    <property type="protein sequence ID" value="BCA50524.1"/>
    <property type="molecule type" value="Genomic_DNA"/>
</dbReference>
<dbReference type="AlphaFoldDB" id="A0A679H809"/>
<keyword evidence="1" id="KW-0472">Membrane</keyword>
<organism evidence="2 3">
    <name type="scientific">Bacteroides thetaiotaomicron</name>
    <dbReference type="NCBI Taxonomy" id="818"/>
    <lineage>
        <taxon>Bacteria</taxon>
        <taxon>Pseudomonadati</taxon>
        <taxon>Bacteroidota</taxon>
        <taxon>Bacteroidia</taxon>
        <taxon>Bacteroidales</taxon>
        <taxon>Bacteroidaceae</taxon>
        <taxon>Bacteroides</taxon>
    </lineage>
</organism>
<proteinExistence type="predicted"/>
<keyword evidence="1" id="KW-0812">Transmembrane</keyword>
<name>A0A679H809_BACT4</name>
<keyword evidence="1" id="KW-1133">Transmembrane helix</keyword>
<gene>
    <name evidence="2" type="ORF">BatF92_24660</name>
</gene>
<feature type="transmembrane region" description="Helical" evidence="1">
    <location>
        <begin position="12"/>
        <end position="33"/>
    </location>
</feature>
<evidence type="ECO:0000313" key="3">
    <source>
        <dbReference type="Proteomes" id="UP000500882"/>
    </source>
</evidence>
<evidence type="ECO:0008006" key="4">
    <source>
        <dbReference type="Google" id="ProtNLM"/>
    </source>
</evidence>
<feature type="transmembrane region" description="Helical" evidence="1">
    <location>
        <begin position="53"/>
        <end position="75"/>
    </location>
</feature>
<evidence type="ECO:0000256" key="1">
    <source>
        <dbReference type="SAM" id="Phobius"/>
    </source>
</evidence>
<protein>
    <recommendedName>
        <fullName evidence="4">Acyltransferase 3 domain-containing protein</fullName>
    </recommendedName>
</protein>
<dbReference type="Proteomes" id="UP000500882">
    <property type="component" value="Chromosome"/>
</dbReference>